<evidence type="ECO:0000256" key="2">
    <source>
        <dbReference type="ARBA" id="ARBA00022692"/>
    </source>
</evidence>
<evidence type="ECO:0000256" key="5">
    <source>
        <dbReference type="SAM" id="Phobius"/>
    </source>
</evidence>
<reference evidence="7 8" key="1">
    <citation type="submission" date="2016-11" db="EMBL/GenBank/DDBJ databases">
        <authorList>
            <person name="Jaros S."/>
            <person name="Januszkiewicz K."/>
            <person name="Wedrychowicz H."/>
        </authorList>
    </citation>
    <scope>NUCLEOTIDE SEQUENCE [LARGE SCALE GENOMIC DNA]</scope>
    <source>
        <strain evidence="7 8">CECT 7868</strain>
    </source>
</reference>
<dbReference type="STRING" id="1216006.VA7868_01445"/>
<keyword evidence="4 5" id="KW-0472">Membrane</keyword>
<evidence type="ECO:0000259" key="6">
    <source>
        <dbReference type="Pfam" id="PF00924"/>
    </source>
</evidence>
<comment type="subcellular location">
    <subcellularLocation>
        <location evidence="1">Membrane</location>
    </subcellularLocation>
</comment>
<feature type="domain" description="Mechanosensitive ion channel MscS" evidence="6">
    <location>
        <begin position="96"/>
        <end position="161"/>
    </location>
</feature>
<organism evidence="7 8">
    <name type="scientific">Vibrio aerogenes CECT 7868</name>
    <dbReference type="NCBI Taxonomy" id="1216006"/>
    <lineage>
        <taxon>Bacteria</taxon>
        <taxon>Pseudomonadati</taxon>
        <taxon>Pseudomonadota</taxon>
        <taxon>Gammaproteobacteria</taxon>
        <taxon>Vibrionales</taxon>
        <taxon>Vibrionaceae</taxon>
        <taxon>Vibrio</taxon>
    </lineage>
</organism>
<evidence type="ECO:0000256" key="1">
    <source>
        <dbReference type="ARBA" id="ARBA00004370"/>
    </source>
</evidence>
<sequence>MLIYDVFIPPKVLITLALFFGIWVIRFLWLSALKRTSRRFEEKQKNWISVVKNLSNLALLIGIAVIWLSELQNFAISVAAFTVAIVLATKEVLQCFLGFFTWFMNRPFRVGDWIQINDQYGEVADIDWIKFRMLEVDFENGYTYTGRSITVMNSVLLTQHVISLNFMRRYVMHKFSIYRDDSVNLFELREPIADVINELILPFQEVASRYSSLISKRLEIEATSIEPFIDIHTTDQTHQVISVTIFCPTEEAHELEQKITERFMALWYAQKKKTN</sequence>
<keyword evidence="8" id="KW-1185">Reference proteome</keyword>
<feature type="transmembrane region" description="Helical" evidence="5">
    <location>
        <begin position="74"/>
        <end position="100"/>
    </location>
</feature>
<dbReference type="SUPFAM" id="SSF50182">
    <property type="entry name" value="Sm-like ribonucleoproteins"/>
    <property type="match status" value="1"/>
</dbReference>
<feature type="transmembrane region" description="Helical" evidence="5">
    <location>
        <begin position="12"/>
        <end position="29"/>
    </location>
</feature>
<evidence type="ECO:0000256" key="3">
    <source>
        <dbReference type="ARBA" id="ARBA00022989"/>
    </source>
</evidence>
<dbReference type="InterPro" id="IPR023408">
    <property type="entry name" value="MscS_beta-dom_sf"/>
</dbReference>
<keyword evidence="3 5" id="KW-1133">Transmembrane helix</keyword>
<dbReference type="PANTHER" id="PTHR30566">
    <property type="entry name" value="YNAI-RELATED MECHANOSENSITIVE ION CHANNEL"/>
    <property type="match status" value="1"/>
</dbReference>
<dbReference type="AlphaFoldDB" id="A0A1M5Y3J9"/>
<dbReference type="PANTHER" id="PTHR30566:SF27">
    <property type="entry name" value="MECHANOSENSITIVE ION CHANNEL PROTEIN"/>
    <property type="match status" value="1"/>
</dbReference>
<dbReference type="GO" id="GO:0016020">
    <property type="term" value="C:membrane"/>
    <property type="evidence" value="ECO:0007669"/>
    <property type="project" value="UniProtKB-SubCell"/>
</dbReference>
<name>A0A1M5Y3J9_9VIBR</name>
<protein>
    <submittedName>
        <fullName evidence="7">Mechanosensitive ion channel</fullName>
    </submittedName>
</protein>
<dbReference type="InterPro" id="IPR010920">
    <property type="entry name" value="LSM_dom_sf"/>
</dbReference>
<evidence type="ECO:0000313" key="8">
    <source>
        <dbReference type="Proteomes" id="UP000184608"/>
    </source>
</evidence>
<evidence type="ECO:0000313" key="7">
    <source>
        <dbReference type="EMBL" id="SHI06083.1"/>
    </source>
</evidence>
<dbReference type="OrthoDB" id="9775421at2"/>
<accession>A0A1M5Y3J9</accession>
<dbReference type="GO" id="GO:0008381">
    <property type="term" value="F:mechanosensitive monoatomic ion channel activity"/>
    <property type="evidence" value="ECO:0007669"/>
    <property type="project" value="UniProtKB-ARBA"/>
</dbReference>
<dbReference type="Gene3D" id="2.30.30.60">
    <property type="match status" value="1"/>
</dbReference>
<feature type="transmembrane region" description="Helical" evidence="5">
    <location>
        <begin position="50"/>
        <end position="68"/>
    </location>
</feature>
<dbReference type="RefSeq" id="WP_073603186.1">
    <property type="nucleotide sequence ID" value="NZ_FQXZ01000014.1"/>
</dbReference>
<keyword evidence="2 5" id="KW-0812">Transmembrane</keyword>
<proteinExistence type="predicted"/>
<dbReference type="Proteomes" id="UP000184608">
    <property type="component" value="Unassembled WGS sequence"/>
</dbReference>
<dbReference type="Pfam" id="PF00924">
    <property type="entry name" value="MS_channel_2nd"/>
    <property type="match status" value="1"/>
</dbReference>
<dbReference type="InterPro" id="IPR006685">
    <property type="entry name" value="MscS_channel_2nd"/>
</dbReference>
<dbReference type="EMBL" id="FQXZ01000014">
    <property type="protein sequence ID" value="SHI06083.1"/>
    <property type="molecule type" value="Genomic_DNA"/>
</dbReference>
<gene>
    <name evidence="7" type="ORF">VA7868_01445</name>
</gene>
<evidence type="ECO:0000256" key="4">
    <source>
        <dbReference type="ARBA" id="ARBA00023136"/>
    </source>
</evidence>